<evidence type="ECO:0000256" key="1">
    <source>
        <dbReference type="SAM" id="MobiDB-lite"/>
    </source>
</evidence>
<feature type="domain" description="DUF6531" evidence="3">
    <location>
        <begin position="265"/>
        <end position="332"/>
    </location>
</feature>
<evidence type="ECO:0000259" key="3">
    <source>
        <dbReference type="Pfam" id="PF20148"/>
    </source>
</evidence>
<feature type="signal peptide" evidence="2">
    <location>
        <begin position="1"/>
        <end position="24"/>
    </location>
</feature>
<dbReference type="Proteomes" id="UP001528823">
    <property type="component" value="Unassembled WGS sequence"/>
</dbReference>
<protein>
    <submittedName>
        <fullName evidence="4">DUF6531 domain-containing protein</fullName>
    </submittedName>
</protein>
<evidence type="ECO:0000313" key="5">
    <source>
        <dbReference type="Proteomes" id="UP001528823"/>
    </source>
</evidence>
<evidence type="ECO:0000313" key="4">
    <source>
        <dbReference type="EMBL" id="MDE1465339.1"/>
    </source>
</evidence>
<feature type="region of interest" description="Disordered" evidence="1">
    <location>
        <begin position="236"/>
        <end position="268"/>
    </location>
</feature>
<dbReference type="EMBL" id="JAPMOU010000059">
    <property type="protein sequence ID" value="MDE1465339.1"/>
    <property type="molecule type" value="Genomic_DNA"/>
</dbReference>
<feature type="compositionally biased region" description="Basic and acidic residues" evidence="1">
    <location>
        <begin position="236"/>
        <end position="256"/>
    </location>
</feature>
<name>A0ABT5UG22_9GAMM</name>
<keyword evidence="5" id="KW-1185">Reference proteome</keyword>
<accession>A0ABT5UG22</accession>
<proteinExistence type="predicted"/>
<keyword evidence="2" id="KW-0732">Signal</keyword>
<dbReference type="RefSeq" id="WP_274691648.1">
    <property type="nucleotide sequence ID" value="NZ_JAPMOU010000059.1"/>
</dbReference>
<evidence type="ECO:0000256" key="2">
    <source>
        <dbReference type="SAM" id="SignalP"/>
    </source>
</evidence>
<gene>
    <name evidence="4" type="ORF">ORQ98_25565</name>
</gene>
<dbReference type="InterPro" id="IPR045351">
    <property type="entry name" value="DUF6531"/>
</dbReference>
<comment type="caution">
    <text evidence="4">The sequence shown here is derived from an EMBL/GenBank/DDBJ whole genome shotgun (WGS) entry which is preliminary data.</text>
</comment>
<sequence length="639" mass="72561">MDKNKRLLALCISTSVLFSAQAFAASDYVATKVAEAESYPRPKYKDIRSTPFATHEEALKWATTQARGDSGYFYARNLTLLKTGTENGKKYWIYGDSGFSRHATAKESSSMINHILNERVNVPKSPRGVHCRSEIRNSSAPSVKAFFTNDYLGVIDYAHYHINYTTTPSQDSLLNYYAYYWFDLFSSYMQAHTTPIYRMKMKDKCYTWGGGDITHIGRVFLHPTVKIYEVDHIETEEERKEREARERKELAEKEELGDSCGNKNNPVNITTGNKYQPFALPLGKIKIDNTIHYNSKSAVSGLFGKNRTSLLDTHVAITENKAKVQMPDGQILHLDNQGDKWTRIDVTQELVKASDGWVLHDTASQQKLHFNNSGQLTAITQFGKELTKLVYTNGVISQVQDQYGTAIDVQMNNGVVESLSLVGQDNVVGFGYDGKGNLSTITHKSDTYEFKFDDARYPHALTKRLKNGKELGRYGYDDKGLVAYSQVGEETEEENKKTVVSKFVYEFKNNNTTVVTNPLGKKTTYHFKTLRVGNKVEKVEGHKSANCVAANQNYSYYDNGLVKSQTDWLGNKTTFTYYDDRGLEKARTEAEGTPQQRIITTTWHPTFQLPETVTQGNKVTRYTYYDNGQLKNKKLEKKQ</sequence>
<dbReference type="Gene3D" id="2.180.10.10">
    <property type="entry name" value="RHS repeat-associated core"/>
    <property type="match status" value="1"/>
</dbReference>
<reference evidence="4 5" key="1">
    <citation type="submission" date="2022-11" db="EMBL/GenBank/DDBJ databases">
        <title>Spartinivicinus poritis sp. nov., isolated from scleractinian coral Porites lutea.</title>
        <authorList>
            <person name="Zhang G."/>
            <person name="Cai L."/>
            <person name="Wei Q."/>
        </authorList>
    </citation>
    <scope>NUCLEOTIDE SEQUENCE [LARGE SCALE GENOMIC DNA]</scope>
    <source>
        <strain evidence="4 5">A2-2</strain>
    </source>
</reference>
<dbReference type="Pfam" id="PF20148">
    <property type="entry name" value="DUF6531"/>
    <property type="match status" value="1"/>
</dbReference>
<organism evidence="4 5">
    <name type="scientific">Spartinivicinus poritis</name>
    <dbReference type="NCBI Taxonomy" id="2994640"/>
    <lineage>
        <taxon>Bacteria</taxon>
        <taxon>Pseudomonadati</taxon>
        <taxon>Pseudomonadota</taxon>
        <taxon>Gammaproteobacteria</taxon>
        <taxon>Oceanospirillales</taxon>
        <taxon>Zooshikellaceae</taxon>
        <taxon>Spartinivicinus</taxon>
    </lineage>
</organism>
<feature type="chain" id="PRO_5046076807" evidence="2">
    <location>
        <begin position="25"/>
        <end position="639"/>
    </location>
</feature>